<dbReference type="SMART" id="SM00255">
    <property type="entry name" value="TIR"/>
    <property type="match status" value="1"/>
</dbReference>
<dbReference type="Proteomes" id="UP000436088">
    <property type="component" value="Unassembled WGS sequence"/>
</dbReference>
<reference evidence="2" key="1">
    <citation type="submission" date="2019-09" db="EMBL/GenBank/DDBJ databases">
        <title>Draft genome information of white flower Hibiscus syriacus.</title>
        <authorList>
            <person name="Kim Y.-M."/>
        </authorList>
    </citation>
    <scope>NUCLEOTIDE SEQUENCE [LARGE SCALE GENOMIC DNA]</scope>
    <source>
        <strain evidence="2">YM2019G1</strain>
    </source>
</reference>
<dbReference type="GO" id="GO:0007165">
    <property type="term" value="P:signal transduction"/>
    <property type="evidence" value="ECO:0007669"/>
    <property type="project" value="InterPro"/>
</dbReference>
<protein>
    <submittedName>
        <fullName evidence="2">Alpha-galactosidase 2</fullName>
    </submittedName>
</protein>
<evidence type="ECO:0000313" key="2">
    <source>
        <dbReference type="EMBL" id="KAE8728797.1"/>
    </source>
</evidence>
<evidence type="ECO:0000313" key="3">
    <source>
        <dbReference type="Proteomes" id="UP000436088"/>
    </source>
</evidence>
<dbReference type="SUPFAM" id="SSF52200">
    <property type="entry name" value="Toll/Interleukin receptor TIR domain"/>
    <property type="match status" value="1"/>
</dbReference>
<gene>
    <name evidence="2" type="ORF">F3Y22_tig00004072pilonHSYRG00208</name>
</gene>
<sequence>MQQSCSSSAKNLYRKLVRIPPPTPNKAATAMTKPVCDIFINHRGIDTKRTIAGLLHDHLFRLGLRPFLDSRSMNPGERLFGKINPAIRSCKLGVTIFSPNYCDSYFCMQELALLMENKKRVIPIFCDVKPSQLQVMDYGIRSAKQLERFNFALEDAKYTVGLAFDTSKGDWPEFLNSATEAVIKNLVELDAQKSSKKRPYIDLKTMEEEAEVSRMNLGNIQGEKKKRKLKVVMPARCCGLTPMLFGSKSIKIVPSCKSQKRRKGSEQDNSPPLQGNFVLMVELRKKITTFRDIVDLPPCTTSLSIDKMIIGTLQDLHKYYPESIRRFSRSKLKRLPLEEMLICFCTALQDLSDVSNTTGEGIGKCKVDINDNEEPKSVEKLERNNLHELLGTFRSFVPSSMENEPSCLSELACSRLKCVISLEIIFRSFQFSDQIRFTQVRGSSLVEDMQDAPYILESLVETGMRSILLCCIYCCIVAYILHSRTLVTALSLLDTFSVPCMTPCSCSFLSLLPVLYLIVFHKQGHDCCRVIVDEILAMNYFIYFVDGLCHCTGSITSSHCCDEVHFKRPPETQSALGAALAAGIGDFTRCIFKLGKVLPNKVLASLKSFLPLSNPYPASFLYLTIHGRPTNNPHGMGL</sequence>
<dbReference type="EMBL" id="VEPZ02000247">
    <property type="protein sequence ID" value="KAE8728797.1"/>
    <property type="molecule type" value="Genomic_DNA"/>
</dbReference>
<accession>A0A6A3CJC1</accession>
<dbReference type="Gene3D" id="3.40.50.10140">
    <property type="entry name" value="Toll/interleukin-1 receptor homology (TIR) domain"/>
    <property type="match status" value="1"/>
</dbReference>
<comment type="caution">
    <text evidence="2">The sequence shown here is derived from an EMBL/GenBank/DDBJ whole genome shotgun (WGS) entry which is preliminary data.</text>
</comment>
<feature type="domain" description="TIR" evidence="1">
    <location>
        <begin position="34"/>
        <end position="157"/>
    </location>
</feature>
<dbReference type="InterPro" id="IPR035897">
    <property type="entry name" value="Toll_tir_struct_dom_sf"/>
</dbReference>
<dbReference type="InterPro" id="IPR000157">
    <property type="entry name" value="TIR_dom"/>
</dbReference>
<dbReference type="Pfam" id="PF13676">
    <property type="entry name" value="TIR_2"/>
    <property type="match status" value="1"/>
</dbReference>
<dbReference type="PANTHER" id="PTHR31008">
    <property type="entry name" value="COP1-INTERACTING PROTEIN-RELATED"/>
    <property type="match status" value="1"/>
</dbReference>
<evidence type="ECO:0000259" key="1">
    <source>
        <dbReference type="PROSITE" id="PS50104"/>
    </source>
</evidence>
<name>A0A6A3CJC1_HIBSY</name>
<dbReference type="PANTHER" id="PTHR31008:SF42">
    <property type="entry name" value="TMV RESISTANCE PROTEIN N-LIKE"/>
    <property type="match status" value="1"/>
</dbReference>
<keyword evidence="3" id="KW-1185">Reference proteome</keyword>
<dbReference type="PROSITE" id="PS50104">
    <property type="entry name" value="TIR"/>
    <property type="match status" value="1"/>
</dbReference>
<dbReference type="AlphaFoldDB" id="A0A6A3CJC1"/>
<organism evidence="2 3">
    <name type="scientific">Hibiscus syriacus</name>
    <name type="common">Rose of Sharon</name>
    <dbReference type="NCBI Taxonomy" id="106335"/>
    <lineage>
        <taxon>Eukaryota</taxon>
        <taxon>Viridiplantae</taxon>
        <taxon>Streptophyta</taxon>
        <taxon>Embryophyta</taxon>
        <taxon>Tracheophyta</taxon>
        <taxon>Spermatophyta</taxon>
        <taxon>Magnoliopsida</taxon>
        <taxon>eudicotyledons</taxon>
        <taxon>Gunneridae</taxon>
        <taxon>Pentapetalae</taxon>
        <taxon>rosids</taxon>
        <taxon>malvids</taxon>
        <taxon>Malvales</taxon>
        <taxon>Malvaceae</taxon>
        <taxon>Malvoideae</taxon>
        <taxon>Hibiscus</taxon>
    </lineage>
</organism>
<proteinExistence type="predicted"/>